<dbReference type="Gene3D" id="3.30.70.330">
    <property type="match status" value="1"/>
</dbReference>
<dbReference type="SMART" id="SM00360">
    <property type="entry name" value="RRM"/>
    <property type="match status" value="1"/>
</dbReference>
<accession>A0A813VPP7</accession>
<dbReference type="PANTHER" id="PTHR23238">
    <property type="entry name" value="RNA BINDING PROTEIN"/>
    <property type="match status" value="1"/>
</dbReference>
<gene>
    <name evidence="7" type="ORF">RFH988_LOCUS1608</name>
    <name evidence="8" type="ORF">SEV965_LOCUS2998</name>
    <name evidence="9" type="ORF">ZHD862_LOCUS23999</name>
</gene>
<dbReference type="GO" id="GO:0003723">
    <property type="term" value="F:RNA binding"/>
    <property type="evidence" value="ECO:0007669"/>
    <property type="project" value="UniProtKB-UniRule"/>
</dbReference>
<keyword evidence="2 4" id="KW-0694">RNA-binding</keyword>
<comment type="subcellular location">
    <subcellularLocation>
        <location evidence="1">Nucleus</location>
    </subcellularLocation>
</comment>
<reference evidence="8" key="1">
    <citation type="submission" date="2021-02" db="EMBL/GenBank/DDBJ databases">
        <authorList>
            <person name="Nowell W R."/>
        </authorList>
    </citation>
    <scope>NUCLEOTIDE SEQUENCE</scope>
</reference>
<dbReference type="Proteomes" id="UP000663882">
    <property type="component" value="Unassembled WGS sequence"/>
</dbReference>
<dbReference type="InterPro" id="IPR035979">
    <property type="entry name" value="RBD_domain_sf"/>
</dbReference>
<feature type="compositionally biased region" description="Polar residues" evidence="5">
    <location>
        <begin position="189"/>
        <end position="209"/>
    </location>
</feature>
<dbReference type="SUPFAM" id="SSF54928">
    <property type="entry name" value="RNA-binding domain, RBD"/>
    <property type="match status" value="1"/>
</dbReference>
<evidence type="ECO:0000313" key="10">
    <source>
        <dbReference type="Proteomes" id="UP000663889"/>
    </source>
</evidence>
<feature type="compositionally biased region" description="Polar residues" evidence="5">
    <location>
        <begin position="1"/>
        <end position="20"/>
    </location>
</feature>
<dbReference type="EMBL" id="CAJNOO010000031">
    <property type="protein sequence ID" value="CAF0756716.1"/>
    <property type="molecule type" value="Genomic_DNA"/>
</dbReference>
<feature type="region of interest" description="Disordered" evidence="5">
    <location>
        <begin position="1"/>
        <end position="37"/>
    </location>
</feature>
<dbReference type="OrthoDB" id="76445at2759"/>
<evidence type="ECO:0000313" key="8">
    <source>
        <dbReference type="EMBL" id="CAF0848966.1"/>
    </source>
</evidence>
<feature type="compositionally biased region" description="Low complexity" evidence="5">
    <location>
        <begin position="252"/>
        <end position="272"/>
    </location>
</feature>
<sequence>MSYMNNPSNEDASGNIWSSGSHGGSRTGYSHSNNDEDSRPRGAFILFPFEKHVFVIILGQSGGYGFRRQNDDRGEVEIQTDTIFIQNLPKNITRDEILDIFSTVGPLKTDDRSGGPKIWIYKDRDTGEPNGRATVTYEDDETANRAIAKYNDQHIDSIGTSVRVQLAQRRNRNNNNDRGGRGGYRGTRSNWNDNSDSRQNYSSGGNRWGSSGKGFSNDRNGNSSGGGFRGMSSGSDSFPDANDRGSAYRGNRSGPYRGASRGSGGSSSYSPY</sequence>
<evidence type="ECO:0000256" key="2">
    <source>
        <dbReference type="ARBA" id="ARBA00022884"/>
    </source>
</evidence>
<proteinExistence type="predicted"/>
<dbReference type="InterPro" id="IPR034870">
    <property type="entry name" value="TET_fam"/>
</dbReference>
<dbReference type="Proteomes" id="UP000663889">
    <property type="component" value="Unassembled WGS sequence"/>
</dbReference>
<evidence type="ECO:0000259" key="6">
    <source>
        <dbReference type="PROSITE" id="PS50102"/>
    </source>
</evidence>
<evidence type="ECO:0000256" key="4">
    <source>
        <dbReference type="PROSITE-ProRule" id="PRU00176"/>
    </source>
</evidence>
<dbReference type="Pfam" id="PF00076">
    <property type="entry name" value="RRM_1"/>
    <property type="match status" value="1"/>
</dbReference>
<dbReference type="AlphaFoldDB" id="A0A813VPP7"/>
<dbReference type="PROSITE" id="PS50102">
    <property type="entry name" value="RRM"/>
    <property type="match status" value="1"/>
</dbReference>
<evidence type="ECO:0000256" key="5">
    <source>
        <dbReference type="SAM" id="MobiDB-lite"/>
    </source>
</evidence>
<name>A0A813VPP7_9BILA</name>
<comment type="caution">
    <text evidence="8">The sequence shown here is derived from an EMBL/GenBank/DDBJ whole genome shotgun (WGS) entry which is preliminary data.</text>
</comment>
<evidence type="ECO:0000313" key="9">
    <source>
        <dbReference type="EMBL" id="CAF1223677.1"/>
    </source>
</evidence>
<evidence type="ECO:0000256" key="3">
    <source>
        <dbReference type="ARBA" id="ARBA00023242"/>
    </source>
</evidence>
<dbReference type="InterPro" id="IPR012677">
    <property type="entry name" value="Nucleotide-bd_a/b_plait_sf"/>
</dbReference>
<dbReference type="GO" id="GO:0006355">
    <property type="term" value="P:regulation of DNA-templated transcription"/>
    <property type="evidence" value="ECO:0007669"/>
    <property type="project" value="InterPro"/>
</dbReference>
<dbReference type="GO" id="GO:0005634">
    <property type="term" value="C:nucleus"/>
    <property type="evidence" value="ECO:0007669"/>
    <property type="project" value="UniProtKB-SubCell"/>
</dbReference>
<organism evidence="8 10">
    <name type="scientific">Rotaria sordida</name>
    <dbReference type="NCBI Taxonomy" id="392033"/>
    <lineage>
        <taxon>Eukaryota</taxon>
        <taxon>Metazoa</taxon>
        <taxon>Spiralia</taxon>
        <taxon>Gnathifera</taxon>
        <taxon>Rotifera</taxon>
        <taxon>Eurotatoria</taxon>
        <taxon>Bdelloidea</taxon>
        <taxon>Philodinida</taxon>
        <taxon>Philodinidae</taxon>
        <taxon>Rotaria</taxon>
    </lineage>
</organism>
<protein>
    <recommendedName>
        <fullName evidence="6">RRM domain-containing protein</fullName>
    </recommendedName>
</protein>
<evidence type="ECO:0000256" key="1">
    <source>
        <dbReference type="ARBA" id="ARBA00004123"/>
    </source>
</evidence>
<dbReference type="Proteomes" id="UP000663864">
    <property type="component" value="Unassembled WGS sequence"/>
</dbReference>
<feature type="region of interest" description="Disordered" evidence="5">
    <location>
        <begin position="168"/>
        <end position="272"/>
    </location>
</feature>
<feature type="domain" description="RRM" evidence="6">
    <location>
        <begin position="81"/>
        <end position="169"/>
    </location>
</feature>
<dbReference type="InterPro" id="IPR000504">
    <property type="entry name" value="RRM_dom"/>
</dbReference>
<dbReference type="EMBL" id="CAJNOU010000074">
    <property type="protein sequence ID" value="CAF0848966.1"/>
    <property type="molecule type" value="Genomic_DNA"/>
</dbReference>
<keyword evidence="3" id="KW-0539">Nucleus</keyword>
<evidence type="ECO:0000313" key="7">
    <source>
        <dbReference type="EMBL" id="CAF0756716.1"/>
    </source>
</evidence>
<dbReference type="EMBL" id="CAJNOT010001601">
    <property type="protein sequence ID" value="CAF1223677.1"/>
    <property type="molecule type" value="Genomic_DNA"/>
</dbReference>